<dbReference type="EMBL" id="JANCYW010000017">
    <property type="protein sequence ID" value="KAK4538411.1"/>
    <property type="molecule type" value="Genomic_DNA"/>
</dbReference>
<dbReference type="AlphaFoldDB" id="A0AAV9J1X0"/>
<name>A0AAV9J1X0_CYACA</name>
<accession>A0AAV9J1X0</accession>
<evidence type="ECO:0000313" key="1">
    <source>
        <dbReference type="EMBL" id="KAK4538411.1"/>
    </source>
</evidence>
<proteinExistence type="predicted"/>
<dbReference type="PANTHER" id="PTHR36897:SF2">
    <property type="entry name" value="OS10G0350800 PROTEIN"/>
    <property type="match status" value="1"/>
</dbReference>
<evidence type="ECO:0008006" key="3">
    <source>
        <dbReference type="Google" id="ProtNLM"/>
    </source>
</evidence>
<organism evidence="1 2">
    <name type="scientific">Cyanidium caldarium</name>
    <name type="common">Red alga</name>
    <dbReference type="NCBI Taxonomy" id="2771"/>
    <lineage>
        <taxon>Eukaryota</taxon>
        <taxon>Rhodophyta</taxon>
        <taxon>Bangiophyceae</taxon>
        <taxon>Cyanidiales</taxon>
        <taxon>Cyanidiaceae</taxon>
        <taxon>Cyanidium</taxon>
    </lineage>
</organism>
<keyword evidence="2" id="KW-1185">Reference proteome</keyword>
<evidence type="ECO:0000313" key="2">
    <source>
        <dbReference type="Proteomes" id="UP001301350"/>
    </source>
</evidence>
<sequence>MLSFAAAPALRLSYTLDDVHRAARRDRLTLVDRCIGPWLQFDAILEPHVSSAPESTPVVSATGIARRRRVGTIYGWSLRPLWARVHVEQLRVRAAPGLRLPPATARYLCLALGCRARERGCQQAYVLAIDDAPRQHRRLVRYFSQLGLAPLRPVDQGVVDRLVWGGCGLLMGGAVEDILRRGEKWVR</sequence>
<dbReference type="PANTHER" id="PTHR36897">
    <property type="entry name" value="OS10G0351100-LIKE PROTEIN"/>
    <property type="match status" value="1"/>
</dbReference>
<protein>
    <recommendedName>
        <fullName evidence="3">GNAT family N-acetyltransferase</fullName>
    </recommendedName>
</protein>
<reference evidence="1 2" key="1">
    <citation type="submission" date="2022-07" db="EMBL/GenBank/DDBJ databases">
        <title>Genome-wide signatures of adaptation to extreme environments.</title>
        <authorList>
            <person name="Cho C.H."/>
            <person name="Yoon H.S."/>
        </authorList>
    </citation>
    <scope>NUCLEOTIDE SEQUENCE [LARGE SCALE GENOMIC DNA]</scope>
    <source>
        <strain evidence="1 2">DBV 063 E5</strain>
    </source>
</reference>
<comment type="caution">
    <text evidence="1">The sequence shown here is derived from an EMBL/GenBank/DDBJ whole genome shotgun (WGS) entry which is preliminary data.</text>
</comment>
<gene>
    <name evidence="1" type="ORF">CDCA_CDCA17G4436</name>
</gene>
<dbReference type="Proteomes" id="UP001301350">
    <property type="component" value="Unassembled WGS sequence"/>
</dbReference>